<gene>
    <name evidence="2" type="ORF">GCM10011390_13740</name>
</gene>
<dbReference type="EMBL" id="BMIQ01000002">
    <property type="protein sequence ID" value="GGD96218.1"/>
    <property type="molecule type" value="Genomic_DNA"/>
</dbReference>
<comment type="caution">
    <text evidence="2">The sequence shown here is derived from an EMBL/GenBank/DDBJ whole genome shotgun (WGS) entry which is preliminary data.</text>
</comment>
<accession>A0A917E1W8</accession>
<dbReference type="Proteomes" id="UP000644699">
    <property type="component" value="Unassembled WGS sequence"/>
</dbReference>
<dbReference type="Gene3D" id="3.40.630.30">
    <property type="match status" value="1"/>
</dbReference>
<evidence type="ECO:0000313" key="2">
    <source>
        <dbReference type="EMBL" id="GGD96218.1"/>
    </source>
</evidence>
<organism evidence="2 3">
    <name type="scientific">Aureimonas endophytica</name>
    <dbReference type="NCBI Taxonomy" id="2027858"/>
    <lineage>
        <taxon>Bacteria</taxon>
        <taxon>Pseudomonadati</taxon>
        <taxon>Pseudomonadota</taxon>
        <taxon>Alphaproteobacteria</taxon>
        <taxon>Hyphomicrobiales</taxon>
        <taxon>Aurantimonadaceae</taxon>
        <taxon>Aureimonas</taxon>
    </lineage>
</organism>
<dbReference type="PANTHER" id="PTHR43072:SF8">
    <property type="entry name" value="ACYLTRANSFERASE FABY-RELATED"/>
    <property type="match status" value="1"/>
</dbReference>
<proteinExistence type="predicted"/>
<dbReference type="RefSeq" id="WP_188907506.1">
    <property type="nucleotide sequence ID" value="NZ_BMIQ01000002.1"/>
</dbReference>
<dbReference type="InterPro" id="IPR016181">
    <property type="entry name" value="Acyl_CoA_acyltransferase"/>
</dbReference>
<dbReference type="SUPFAM" id="SSF55729">
    <property type="entry name" value="Acyl-CoA N-acyltransferases (Nat)"/>
    <property type="match status" value="1"/>
</dbReference>
<evidence type="ECO:0000259" key="1">
    <source>
        <dbReference type="PROSITE" id="PS51186"/>
    </source>
</evidence>
<name>A0A917E1W8_9HYPH</name>
<dbReference type="PANTHER" id="PTHR43072">
    <property type="entry name" value="N-ACETYLTRANSFERASE"/>
    <property type="match status" value="1"/>
</dbReference>
<dbReference type="GO" id="GO:0016747">
    <property type="term" value="F:acyltransferase activity, transferring groups other than amino-acyl groups"/>
    <property type="evidence" value="ECO:0007669"/>
    <property type="project" value="InterPro"/>
</dbReference>
<dbReference type="PROSITE" id="PS51186">
    <property type="entry name" value="GNAT"/>
    <property type="match status" value="1"/>
</dbReference>
<keyword evidence="3" id="KW-1185">Reference proteome</keyword>
<reference evidence="2" key="1">
    <citation type="journal article" date="2014" name="Int. J. Syst. Evol. Microbiol.">
        <title>Complete genome sequence of Corynebacterium casei LMG S-19264T (=DSM 44701T), isolated from a smear-ripened cheese.</title>
        <authorList>
            <consortium name="US DOE Joint Genome Institute (JGI-PGF)"/>
            <person name="Walter F."/>
            <person name="Albersmeier A."/>
            <person name="Kalinowski J."/>
            <person name="Ruckert C."/>
        </authorList>
    </citation>
    <scope>NUCLEOTIDE SEQUENCE</scope>
    <source>
        <strain evidence="2">CGMCC 1.15367</strain>
    </source>
</reference>
<dbReference type="Pfam" id="PF13420">
    <property type="entry name" value="Acetyltransf_4"/>
    <property type="match status" value="1"/>
</dbReference>
<dbReference type="InterPro" id="IPR000182">
    <property type="entry name" value="GNAT_dom"/>
</dbReference>
<protein>
    <submittedName>
        <fullName evidence="2">GCN5 family N-acetyltransferase</fullName>
    </submittedName>
</protein>
<dbReference type="AlphaFoldDB" id="A0A917E1W8"/>
<reference evidence="2" key="2">
    <citation type="submission" date="2020-09" db="EMBL/GenBank/DDBJ databases">
        <authorList>
            <person name="Sun Q."/>
            <person name="Zhou Y."/>
        </authorList>
    </citation>
    <scope>NUCLEOTIDE SEQUENCE</scope>
    <source>
        <strain evidence="2">CGMCC 1.15367</strain>
    </source>
</reference>
<evidence type="ECO:0000313" key="3">
    <source>
        <dbReference type="Proteomes" id="UP000644699"/>
    </source>
</evidence>
<feature type="domain" description="N-acetyltransferase" evidence="1">
    <location>
        <begin position="4"/>
        <end position="168"/>
    </location>
</feature>
<sequence>MNAYTIRAATLADVPAIAAVYEHAVLHGTATYELVPPPLAEMEARFRAVTGDGYPYIVAEDGEGRLLGYAYGSAFRTRPAYRWSVEDSVYLEPAAQGRGIGLALLLRLVELCTELGFRQMIGVIGGSDHQPSIRIHEKAGFRHLGIMEASGFKFGRWIDTVLMQLPLGEGRSTLPDETAYPGTLLKG</sequence>